<evidence type="ECO:0000256" key="7">
    <source>
        <dbReference type="ARBA" id="ARBA00022989"/>
    </source>
</evidence>
<dbReference type="EMBL" id="JAXAVV010000037">
    <property type="protein sequence ID" value="MDX8056150.1"/>
    <property type="molecule type" value="Genomic_DNA"/>
</dbReference>
<evidence type="ECO:0000256" key="4">
    <source>
        <dbReference type="ARBA" id="ARBA00022737"/>
    </source>
</evidence>
<accession>A0ABU4U6E3</accession>
<evidence type="ECO:0000256" key="10">
    <source>
        <dbReference type="SAM" id="MobiDB-lite"/>
    </source>
</evidence>
<dbReference type="NCBIfam" id="TIGR03925">
    <property type="entry name" value="T7SS_EccC_b"/>
    <property type="match status" value="1"/>
</dbReference>
<feature type="binding site" evidence="9">
    <location>
        <begin position="1123"/>
        <end position="1130"/>
    </location>
    <ligand>
        <name>ATP</name>
        <dbReference type="ChEBI" id="CHEBI:30616"/>
    </ligand>
</feature>
<feature type="binding site" evidence="9">
    <location>
        <begin position="484"/>
        <end position="491"/>
    </location>
    <ligand>
        <name>ATP</name>
        <dbReference type="ChEBI" id="CHEBI:30616"/>
    </ligand>
</feature>
<dbReference type="InterPro" id="IPR027417">
    <property type="entry name" value="P-loop_NTPase"/>
</dbReference>
<evidence type="ECO:0000256" key="1">
    <source>
        <dbReference type="ARBA" id="ARBA00004651"/>
    </source>
</evidence>
<dbReference type="SMART" id="SM00382">
    <property type="entry name" value="AAA"/>
    <property type="match status" value="3"/>
</dbReference>
<evidence type="ECO:0000313" key="13">
    <source>
        <dbReference type="EMBL" id="MDX8056150.1"/>
    </source>
</evidence>
<dbReference type="NCBIfam" id="TIGR03924">
    <property type="entry name" value="T7SS_EccC_a"/>
    <property type="match status" value="1"/>
</dbReference>
<evidence type="ECO:0000313" key="14">
    <source>
        <dbReference type="Proteomes" id="UP001271792"/>
    </source>
</evidence>
<dbReference type="Pfam" id="PF01580">
    <property type="entry name" value="FtsK_SpoIIIE"/>
    <property type="match status" value="2"/>
</dbReference>
<sequence>MATEMFTRRTRRPGPTAPSDEIELQPPPSVPEITGGGVGAVLTYAPMALSSLAMVLMFVRPGSGALAYVGGGLMLVAAIGMLVANLLRSGVDHKEKLHGDRRDYVRYLGQLRGKMRTALSQQHKAALWVHPDPRALWSTAMGYRLWERRPMHEDFGEVRIGVGKQRSATKLQPPAESKPLEDLEPLCAHALRRFIRAYSTLDDAPIAVYLRAFARLQFQGYPEEVRGLVRALLSQFATAHGPGEARIAVCVSDEARAHWDWVKWLPHNQNLDAQDATGTRRLVADSITELERLLGGAEFVGRPPFEPDSPISATEPFVVVVVDGVSLPDEHRAFDEGFRNAIVLDLSGALSWQSRQHTLYLDVVDGQLSTVSFDRLGKPVPSPLCRADSLSPQAASALARLMARYRVGEAQDTDEPLASDYELPSLLGIGDLRSFDPTPYRRSRASARKRLRVPIGMTSTGTPIELDIKEAAEGGMGPHGLLIGATGSGKSELLRTLVLSLVATHSSEELNLVLVDFKGGAAFLGFDKLPHTSAVITNLADELDLVDRMQDALAGELNRRQELLRAAGNYASRRDYEAARAQGVQLEPLPALFVVVDEFSEMLTSKPEFVETFAMIGRLGRSLGVHLLLASQRLDEGRIHKIESHLSYRIGLRTFSAMESRSVLGVPDAYELPNNPGNGYLRSDTQTLIRFKGAYCSGPYRAPSSRRRRRDEVEQHLVAFGTEYVAPKVESTQVDDEPEQTDEPASTMLDVLIDQLRGVGPVAHQVWLPPLKQAPTLDQLLPPLVDHPELGPRPIGEYDTSVLRVPVGLVDLPALQRRELLSADLSGARGNVGIAGGPQSGKSTLLRTLISALALTHTAAEVQFYCLDFGGTLSALARLPHLGSLASRLDRERVTRTVAEMCNLMARREQLFAQNNIDSMTSYRRARRQGLFTDVDPHGDVFLVVDGWYTIRQDYEELEDRFSELAARGLSFGIHLIIATNRWSEMRPWLRDVLGSRFELRLGDPLDSEINSRAAATVPEIPGRGLTADRMHFLTALPRIDGTSTTDDVADAASVLAESLDLPTAPRAPLVRLLPTQLTVAELPRPVAAAPELDFTMALGIEDGALGPQWHDFDTNPHLLIFGDTETGKTNLLRHIAGAVAQHYSPDEGRVMFVDFRRELHDSVPLDHQINYTVSTDGLTESIREVAELLQTRVPGADIPPDRLRKRDWWSGGRLFILIDDFELADTGGYEDPMQPLVPLLSHGADIGLHLIIARSTANAGRGMMSPLMRKLWELGVAVAMFSCPKDEGVFIGNVRPKTLPQGRAQFVNRRRTINLLQTPIVPK</sequence>
<protein>
    <submittedName>
        <fullName evidence="13">Type VII secretion protein EccCa</fullName>
    </submittedName>
</protein>
<proteinExistence type="predicted"/>
<evidence type="ECO:0000256" key="5">
    <source>
        <dbReference type="ARBA" id="ARBA00022741"/>
    </source>
</evidence>
<organism evidence="13 14">
    <name type="scientific">Lentzea kristufekii</name>
    <dbReference type="NCBI Taxonomy" id="3095430"/>
    <lineage>
        <taxon>Bacteria</taxon>
        <taxon>Bacillati</taxon>
        <taxon>Actinomycetota</taxon>
        <taxon>Actinomycetes</taxon>
        <taxon>Pseudonocardiales</taxon>
        <taxon>Pseudonocardiaceae</taxon>
        <taxon>Lentzea</taxon>
    </lineage>
</organism>
<feature type="domain" description="FtsK" evidence="12">
    <location>
        <begin position="818"/>
        <end position="1009"/>
    </location>
</feature>
<dbReference type="SUPFAM" id="SSF52540">
    <property type="entry name" value="P-loop containing nucleoside triphosphate hydrolases"/>
    <property type="match status" value="3"/>
</dbReference>
<keyword evidence="6 9" id="KW-0067">ATP-binding</keyword>
<dbReference type="InterPro" id="IPR003593">
    <property type="entry name" value="AAA+_ATPase"/>
</dbReference>
<comment type="subcellular location">
    <subcellularLocation>
        <location evidence="1">Cell membrane</location>
        <topology evidence="1">Multi-pass membrane protein</topology>
    </subcellularLocation>
</comment>
<keyword evidence="14" id="KW-1185">Reference proteome</keyword>
<dbReference type="RefSeq" id="WP_319989830.1">
    <property type="nucleotide sequence ID" value="NZ_JAXAVV010000037.1"/>
</dbReference>
<dbReference type="InterPro" id="IPR002543">
    <property type="entry name" value="FtsK_dom"/>
</dbReference>
<evidence type="ECO:0000256" key="2">
    <source>
        <dbReference type="ARBA" id="ARBA00022475"/>
    </source>
</evidence>
<dbReference type="Proteomes" id="UP001271792">
    <property type="component" value="Unassembled WGS sequence"/>
</dbReference>
<evidence type="ECO:0000256" key="11">
    <source>
        <dbReference type="SAM" id="Phobius"/>
    </source>
</evidence>
<reference evidence="13 14" key="1">
    <citation type="submission" date="2023-11" db="EMBL/GenBank/DDBJ databases">
        <title>Lentzea sokolovensis, sp. nov., Lentzea kristufkii, sp. nov., and Lentzea miocenensis, sp. nov., rare actinobacteria from Sokolov Coal Basin, Miocene lacustrine sediment, Czech Republic.</title>
        <authorList>
            <person name="Lara A."/>
            <person name="Kotroba L."/>
            <person name="Nouioui I."/>
            <person name="Neumann-Schaal M."/>
            <person name="Mast Y."/>
            <person name="Chronakova A."/>
        </authorList>
    </citation>
    <scope>NUCLEOTIDE SEQUENCE [LARGE SCALE GENOMIC DNA]</scope>
    <source>
        <strain evidence="13 14">BCCO 10_0798</strain>
    </source>
</reference>
<comment type="caution">
    <text evidence="13">The sequence shown here is derived from an EMBL/GenBank/DDBJ whole genome shotgun (WGS) entry which is preliminary data.</text>
</comment>
<feature type="region of interest" description="Disordered" evidence="10">
    <location>
        <begin position="1"/>
        <end position="30"/>
    </location>
</feature>
<keyword evidence="3 11" id="KW-0812">Transmembrane</keyword>
<name>A0ABU4U6E3_9PSEU</name>
<feature type="binding site" evidence="9">
    <location>
        <begin position="836"/>
        <end position="843"/>
    </location>
    <ligand>
        <name>ATP</name>
        <dbReference type="ChEBI" id="CHEBI:30616"/>
    </ligand>
</feature>
<dbReference type="PANTHER" id="PTHR22683:SF1">
    <property type="entry name" value="TYPE VII SECRETION SYSTEM PROTEIN ESSC"/>
    <property type="match status" value="1"/>
</dbReference>
<feature type="domain" description="FtsK" evidence="12">
    <location>
        <begin position="1106"/>
        <end position="1288"/>
    </location>
</feature>
<evidence type="ECO:0000256" key="6">
    <source>
        <dbReference type="ARBA" id="ARBA00022840"/>
    </source>
</evidence>
<feature type="transmembrane region" description="Helical" evidence="11">
    <location>
        <begin position="37"/>
        <end position="59"/>
    </location>
</feature>
<evidence type="ECO:0000259" key="12">
    <source>
        <dbReference type="PROSITE" id="PS50901"/>
    </source>
</evidence>
<evidence type="ECO:0000256" key="8">
    <source>
        <dbReference type="ARBA" id="ARBA00023136"/>
    </source>
</evidence>
<dbReference type="InterPro" id="IPR023836">
    <property type="entry name" value="EccCa-like_Actinobacteria"/>
</dbReference>
<evidence type="ECO:0000256" key="9">
    <source>
        <dbReference type="PROSITE-ProRule" id="PRU00289"/>
    </source>
</evidence>
<keyword evidence="4" id="KW-0677">Repeat</keyword>
<dbReference type="PANTHER" id="PTHR22683">
    <property type="entry name" value="SPORULATION PROTEIN RELATED"/>
    <property type="match status" value="1"/>
</dbReference>
<dbReference type="PROSITE" id="PS50901">
    <property type="entry name" value="FTSK"/>
    <property type="match status" value="3"/>
</dbReference>
<keyword evidence="2" id="KW-1003">Cell membrane</keyword>
<keyword evidence="8 11" id="KW-0472">Membrane</keyword>
<keyword evidence="5 9" id="KW-0547">Nucleotide-binding</keyword>
<evidence type="ECO:0000256" key="3">
    <source>
        <dbReference type="ARBA" id="ARBA00022692"/>
    </source>
</evidence>
<dbReference type="InterPro" id="IPR050206">
    <property type="entry name" value="FtsK/SpoIIIE/SftA"/>
</dbReference>
<gene>
    <name evidence="13" type="primary">eccCa</name>
    <name evidence="13" type="ORF">SK571_42825</name>
</gene>
<dbReference type="Gene3D" id="3.40.50.300">
    <property type="entry name" value="P-loop containing nucleotide triphosphate hydrolases"/>
    <property type="match status" value="3"/>
</dbReference>
<dbReference type="InterPro" id="IPR023837">
    <property type="entry name" value="EccCb-like_Actinobacteria"/>
</dbReference>
<feature type="transmembrane region" description="Helical" evidence="11">
    <location>
        <begin position="66"/>
        <end position="87"/>
    </location>
</feature>
<keyword evidence="7 11" id="KW-1133">Transmembrane helix</keyword>
<feature type="domain" description="FtsK" evidence="12">
    <location>
        <begin position="461"/>
        <end position="661"/>
    </location>
</feature>